<reference evidence="1 2" key="1">
    <citation type="submission" date="2016-10" db="EMBL/GenBank/DDBJ databases">
        <authorList>
            <person name="de Groot N.N."/>
        </authorList>
    </citation>
    <scope>NUCLEOTIDE SEQUENCE [LARGE SCALE GENOMIC DNA]</scope>
    <source>
        <strain evidence="1 2">MP1X4</strain>
    </source>
</reference>
<gene>
    <name evidence="1" type="ORF">SAMN05216490_2795</name>
</gene>
<proteinExistence type="predicted"/>
<evidence type="ECO:0000313" key="1">
    <source>
        <dbReference type="EMBL" id="SDT22901.1"/>
    </source>
</evidence>
<keyword evidence="2" id="KW-1185">Reference proteome</keyword>
<organism evidence="1 2">
    <name type="scientific">Mucilaginibacter mallensis</name>
    <dbReference type="NCBI Taxonomy" id="652787"/>
    <lineage>
        <taxon>Bacteria</taxon>
        <taxon>Pseudomonadati</taxon>
        <taxon>Bacteroidota</taxon>
        <taxon>Sphingobacteriia</taxon>
        <taxon>Sphingobacteriales</taxon>
        <taxon>Sphingobacteriaceae</taxon>
        <taxon>Mucilaginibacter</taxon>
    </lineage>
</organism>
<dbReference type="RefSeq" id="WP_157682144.1">
    <property type="nucleotide sequence ID" value="NZ_LT629740.1"/>
</dbReference>
<dbReference type="EMBL" id="LT629740">
    <property type="protein sequence ID" value="SDT22901.1"/>
    <property type="molecule type" value="Genomic_DNA"/>
</dbReference>
<sequence>MKVLDLKIAAPLKTTEKLIRAILQRDIDAFKATNMQFLRNNKIYNPQYTGLIA</sequence>
<accession>A0A1H1YNB2</accession>
<dbReference type="Proteomes" id="UP000199679">
    <property type="component" value="Chromosome I"/>
</dbReference>
<dbReference type="AlphaFoldDB" id="A0A1H1YNB2"/>
<name>A0A1H1YNB2_MUCMA</name>
<dbReference type="OrthoDB" id="1525339at2"/>
<protein>
    <submittedName>
        <fullName evidence="1">Uncharacterized protein</fullName>
    </submittedName>
</protein>
<evidence type="ECO:0000313" key="2">
    <source>
        <dbReference type="Proteomes" id="UP000199679"/>
    </source>
</evidence>